<proteinExistence type="predicted"/>
<evidence type="ECO:0000256" key="1">
    <source>
        <dbReference type="SAM" id="Phobius"/>
    </source>
</evidence>
<protein>
    <recommendedName>
        <fullName evidence="4">Integron gene cassette protein</fullName>
    </recommendedName>
</protein>
<keyword evidence="1" id="KW-1133">Transmembrane helix</keyword>
<keyword evidence="1" id="KW-0812">Transmembrane</keyword>
<sequence>MIEESRHPINPWILGGGLALMLAGFGLYKLFSPSPHGYLELLIAMPVFCLGLAFTGLSFFTGHPGRFRPLRIAVGVILVLAAASPVLSLVWLLIR</sequence>
<gene>
    <name evidence="2" type="ORF">QFW80_00035</name>
</gene>
<reference evidence="2 3" key="1">
    <citation type="submission" date="2023-04" db="EMBL/GenBank/DDBJ databases">
        <title>Luteimonas sp. M1R5S18.</title>
        <authorList>
            <person name="Sun J.-Q."/>
        </authorList>
    </citation>
    <scope>NUCLEOTIDE SEQUENCE [LARGE SCALE GENOMIC DNA]</scope>
    <source>
        <strain evidence="2 3">M1R5S18</strain>
    </source>
</reference>
<name>A0ABT6JEB5_9GAMM</name>
<keyword evidence="3" id="KW-1185">Reference proteome</keyword>
<organism evidence="2 3">
    <name type="scientific">Luteimonas rhizosphaericola</name>
    <dbReference type="NCBI Taxonomy" id="3042024"/>
    <lineage>
        <taxon>Bacteria</taxon>
        <taxon>Pseudomonadati</taxon>
        <taxon>Pseudomonadota</taxon>
        <taxon>Gammaproteobacteria</taxon>
        <taxon>Lysobacterales</taxon>
        <taxon>Lysobacteraceae</taxon>
        <taxon>Luteimonas</taxon>
    </lineage>
</organism>
<evidence type="ECO:0000313" key="3">
    <source>
        <dbReference type="Proteomes" id="UP001156831"/>
    </source>
</evidence>
<feature type="transmembrane region" description="Helical" evidence="1">
    <location>
        <begin position="37"/>
        <end position="60"/>
    </location>
</feature>
<comment type="caution">
    <text evidence="2">The sequence shown here is derived from an EMBL/GenBank/DDBJ whole genome shotgun (WGS) entry which is preliminary data.</text>
</comment>
<dbReference type="EMBL" id="JARXRN010000001">
    <property type="protein sequence ID" value="MDH5828912.1"/>
    <property type="molecule type" value="Genomic_DNA"/>
</dbReference>
<dbReference type="Proteomes" id="UP001156831">
    <property type="component" value="Unassembled WGS sequence"/>
</dbReference>
<keyword evidence="1" id="KW-0472">Membrane</keyword>
<feature type="transmembrane region" description="Helical" evidence="1">
    <location>
        <begin position="12"/>
        <end position="31"/>
    </location>
</feature>
<dbReference type="RefSeq" id="WP_280598799.1">
    <property type="nucleotide sequence ID" value="NZ_JARXRN010000001.1"/>
</dbReference>
<accession>A0ABT6JEB5</accession>
<feature type="transmembrane region" description="Helical" evidence="1">
    <location>
        <begin position="72"/>
        <end position="94"/>
    </location>
</feature>
<evidence type="ECO:0000313" key="2">
    <source>
        <dbReference type="EMBL" id="MDH5828912.1"/>
    </source>
</evidence>
<evidence type="ECO:0008006" key="4">
    <source>
        <dbReference type="Google" id="ProtNLM"/>
    </source>
</evidence>